<keyword evidence="9" id="KW-0732">Signal</keyword>
<evidence type="ECO:0000256" key="1">
    <source>
        <dbReference type="ARBA" id="ARBA00002475"/>
    </source>
</evidence>
<dbReference type="KEGG" id="tmn:UCRPA7_7231"/>
<dbReference type="CDD" id="cd12394">
    <property type="entry name" value="RRM1_RBM34"/>
    <property type="match status" value="1"/>
</dbReference>
<dbReference type="GO" id="GO:0019843">
    <property type="term" value="F:rRNA binding"/>
    <property type="evidence" value="ECO:0007669"/>
    <property type="project" value="TreeGrafter"/>
</dbReference>
<dbReference type="GO" id="GO:0000463">
    <property type="term" value="P:maturation of LSU-rRNA from tricistronic rRNA transcript (SSU-rRNA, 5.8S rRNA, LSU-rRNA)"/>
    <property type="evidence" value="ECO:0007669"/>
    <property type="project" value="TreeGrafter"/>
</dbReference>
<feature type="signal peptide" evidence="9">
    <location>
        <begin position="1"/>
        <end position="17"/>
    </location>
</feature>
<proteinExistence type="inferred from homology"/>
<dbReference type="PROSITE" id="PS50102">
    <property type="entry name" value="RRM"/>
    <property type="match status" value="1"/>
</dbReference>
<feature type="compositionally biased region" description="Acidic residues" evidence="8">
    <location>
        <begin position="96"/>
        <end position="106"/>
    </location>
</feature>
<feature type="compositionally biased region" description="Basic residues" evidence="8">
    <location>
        <begin position="593"/>
        <end position="615"/>
    </location>
</feature>
<organism evidence="11 12">
    <name type="scientific">Phaeoacremonium minimum (strain UCR-PA7)</name>
    <name type="common">Esca disease fungus</name>
    <name type="synonym">Togninia minima</name>
    <dbReference type="NCBI Taxonomy" id="1286976"/>
    <lineage>
        <taxon>Eukaryota</taxon>
        <taxon>Fungi</taxon>
        <taxon>Dikarya</taxon>
        <taxon>Ascomycota</taxon>
        <taxon>Pezizomycotina</taxon>
        <taxon>Sordariomycetes</taxon>
        <taxon>Sordariomycetidae</taxon>
        <taxon>Togniniales</taxon>
        <taxon>Togniniaceae</taxon>
        <taxon>Phaeoacremonium</taxon>
    </lineage>
</organism>
<dbReference type="InterPro" id="IPR012677">
    <property type="entry name" value="Nucleotide-bd_a/b_plait_sf"/>
</dbReference>
<keyword evidence="5 7" id="KW-0694">RNA-binding</keyword>
<dbReference type="eggNOG" id="KOG0118">
    <property type="taxonomic scope" value="Eukaryota"/>
</dbReference>
<dbReference type="SUPFAM" id="SSF54928">
    <property type="entry name" value="RNA-binding domain, RBD"/>
    <property type="match status" value="2"/>
</dbReference>
<comment type="similarity">
    <text evidence="3">Belongs to the RRM RBM34 family.</text>
</comment>
<reference evidence="12" key="1">
    <citation type="journal article" date="2013" name="Genome Announc.">
        <title>Draft genome sequence of the ascomycete Phaeoacremonium aleophilum strain UCR-PA7, a causal agent of the esca disease complex in grapevines.</title>
        <authorList>
            <person name="Blanco-Ulate B."/>
            <person name="Rolshausen P."/>
            <person name="Cantu D."/>
        </authorList>
    </citation>
    <scope>NUCLEOTIDE SEQUENCE [LARGE SCALE GENOMIC DNA]</scope>
    <source>
        <strain evidence="12">UCR-PA7</strain>
    </source>
</reference>
<dbReference type="RefSeq" id="XP_007917955.1">
    <property type="nucleotide sequence ID" value="XM_007919764.1"/>
</dbReference>
<dbReference type="Proteomes" id="UP000014074">
    <property type="component" value="Unassembled WGS sequence"/>
</dbReference>
<dbReference type="Pfam" id="PF00076">
    <property type="entry name" value="RRM_1"/>
    <property type="match status" value="1"/>
</dbReference>
<evidence type="ECO:0000256" key="3">
    <source>
        <dbReference type="ARBA" id="ARBA00007077"/>
    </source>
</evidence>
<evidence type="ECO:0000256" key="5">
    <source>
        <dbReference type="ARBA" id="ARBA00022884"/>
    </source>
</evidence>
<evidence type="ECO:0000256" key="7">
    <source>
        <dbReference type="PROSITE-ProRule" id="PRU00176"/>
    </source>
</evidence>
<evidence type="ECO:0000256" key="6">
    <source>
        <dbReference type="ARBA" id="ARBA00023242"/>
    </source>
</evidence>
<feature type="domain" description="RRM" evidence="10">
    <location>
        <begin position="341"/>
        <end position="450"/>
    </location>
</feature>
<evidence type="ECO:0000256" key="2">
    <source>
        <dbReference type="ARBA" id="ARBA00004604"/>
    </source>
</evidence>
<evidence type="ECO:0000259" key="10">
    <source>
        <dbReference type="PROSITE" id="PS50102"/>
    </source>
</evidence>
<comment type="function">
    <text evidence="1">Involved in pre-25S rRNA processing.</text>
</comment>
<sequence length="615" mass="66879">MQRRVFLLSASFGFVTSVREGEVGCGRSSIFSVSSKAVDPALDALFSASAGPVKAPEKSRYAELVASRSKNPAKADEADEEVDDEELSSLGSDAGSDLEDESEDEKGDASEASGDSNEDSSEGEDQQETVSELAAHARRQEKKRKRKQDELDDLEGKYLDKLADDDDTPVIKRRKEETQAAGDEVIVHESLLKKPEEDSDSGSEIVHESLSKDSKVDEIEKAGRTVFLSNVSVEAITSRKAKKALLAHLSSVLDSSASPAQKIESIRFRSVAFSTAAVPKRAAYINKEVMDATTKSTNAYVVYSTPAAVRAAVTKLNGTTVLDRHLRVDSVAHPSEVDHRRCVFVGNLGFVDDETVLNVKIDEEGKEQTEKRKRTKVPMDVEEGLWRQFGERAGKVESVRVVRDSTTRVGKGIAYVQFYDANSVEAALLLNGKKFPPMLPRELRVSRCKAPYKTARAMEKSKKDKIIADGGKGKASFKDRKPPAAAQNGYVRKRTAEEQTLAGRAEKLLGRSAAGPLREKERLAASEAARARISKSGKSGKRGSTDSAPPRVNGKGYGRSSAGPADIKTPEAIVFEGRRASSRDGKPRDLKMGRKGSHKKGGVQKRPFKGKRPGK</sequence>
<protein>
    <recommendedName>
        <fullName evidence="4">Nucleolar protein 12</fullName>
    </recommendedName>
</protein>
<evidence type="ECO:0000313" key="12">
    <source>
        <dbReference type="Proteomes" id="UP000014074"/>
    </source>
</evidence>
<feature type="compositionally biased region" description="Basic residues" evidence="8">
    <location>
        <begin position="532"/>
        <end position="541"/>
    </location>
</feature>
<comment type="subcellular location">
    <subcellularLocation>
        <location evidence="2">Nucleus</location>
        <location evidence="2">Nucleolus</location>
    </subcellularLocation>
</comment>
<feature type="region of interest" description="Disordered" evidence="8">
    <location>
        <begin position="456"/>
        <end position="615"/>
    </location>
</feature>
<feature type="compositionally biased region" description="Acidic residues" evidence="8">
    <location>
        <begin position="116"/>
        <end position="127"/>
    </location>
</feature>
<dbReference type="PANTHER" id="PTHR23236:SF25">
    <property type="entry name" value="RNA-BINDING PROTEIN 34"/>
    <property type="match status" value="1"/>
</dbReference>
<evidence type="ECO:0000256" key="4">
    <source>
        <dbReference type="ARBA" id="ARBA00015520"/>
    </source>
</evidence>
<dbReference type="GO" id="GO:0005730">
    <property type="term" value="C:nucleolus"/>
    <property type="evidence" value="ECO:0007669"/>
    <property type="project" value="UniProtKB-SubCell"/>
</dbReference>
<name>R8BD80_PHAM7</name>
<keyword evidence="12" id="KW-1185">Reference proteome</keyword>
<keyword evidence="6" id="KW-0539">Nucleus</keyword>
<feature type="compositionally biased region" description="Acidic residues" evidence="8">
    <location>
        <begin position="77"/>
        <end position="87"/>
    </location>
</feature>
<dbReference type="InterPro" id="IPR035979">
    <property type="entry name" value="RBD_domain_sf"/>
</dbReference>
<evidence type="ECO:0000313" key="11">
    <source>
        <dbReference type="EMBL" id="EON97247.1"/>
    </source>
</evidence>
<dbReference type="InterPro" id="IPR000504">
    <property type="entry name" value="RRM_dom"/>
</dbReference>
<dbReference type="AlphaFoldDB" id="R8BD80"/>
<evidence type="ECO:0000256" key="8">
    <source>
        <dbReference type="SAM" id="MobiDB-lite"/>
    </source>
</evidence>
<feature type="compositionally biased region" description="Basic residues" evidence="8">
    <location>
        <begin position="136"/>
        <end position="146"/>
    </location>
</feature>
<dbReference type="SMART" id="SM00360">
    <property type="entry name" value="RRM"/>
    <property type="match status" value="2"/>
</dbReference>
<feature type="compositionally biased region" description="Basic and acidic residues" evidence="8">
    <location>
        <begin position="456"/>
        <end position="467"/>
    </location>
</feature>
<feature type="region of interest" description="Disordered" evidence="8">
    <location>
        <begin position="51"/>
        <end position="150"/>
    </location>
</feature>
<dbReference type="PANTHER" id="PTHR23236">
    <property type="entry name" value="EUKARYOTIC TRANSLATION INITIATION FACTOR 4B/4H"/>
    <property type="match status" value="1"/>
</dbReference>
<feature type="compositionally biased region" description="Basic and acidic residues" evidence="8">
    <location>
        <begin position="576"/>
        <end position="592"/>
    </location>
</feature>
<dbReference type="HOGENOM" id="CLU_006468_3_0_1"/>
<dbReference type="EMBL" id="KB933272">
    <property type="protein sequence ID" value="EON97247.1"/>
    <property type="molecule type" value="Genomic_DNA"/>
</dbReference>
<dbReference type="GeneID" id="19327971"/>
<gene>
    <name evidence="11" type="ORF">UCRPA7_7231</name>
</gene>
<feature type="chain" id="PRO_5004451945" description="Nucleolar protein 12" evidence="9">
    <location>
        <begin position="18"/>
        <end position="615"/>
    </location>
</feature>
<dbReference type="Gene3D" id="3.30.70.330">
    <property type="match status" value="2"/>
</dbReference>
<evidence type="ECO:0000256" key="9">
    <source>
        <dbReference type="SAM" id="SignalP"/>
    </source>
</evidence>
<accession>R8BD80</accession>
<dbReference type="OrthoDB" id="442677at2759"/>